<dbReference type="InterPro" id="IPR011856">
    <property type="entry name" value="tRNA_endonuc-like_dom_sf"/>
</dbReference>
<organism evidence="1 2">
    <name type="scientific">Cupriavidus alkaliphilus</name>
    <dbReference type="NCBI Taxonomy" id="942866"/>
    <lineage>
        <taxon>Bacteria</taxon>
        <taxon>Pseudomonadati</taxon>
        <taxon>Pseudomonadota</taxon>
        <taxon>Betaproteobacteria</taxon>
        <taxon>Burkholderiales</taxon>
        <taxon>Burkholderiaceae</taxon>
        <taxon>Cupriavidus</taxon>
    </lineage>
</organism>
<accession>A0A7W4V5S6</accession>
<dbReference type="Gene3D" id="3.40.1350.10">
    <property type="match status" value="1"/>
</dbReference>
<sequence>MLTVSENSFRDYLFQHHKEDLSTLVVDRREPVRWTENSFPPIRFLLQQRAERKINEILANLQDLVLTSKELRLDRGALHPTQVDLLGNSESTGLTIIELKKSNQTERQAFTELLAYSNYFGSLFPGLKESAVTSVLVAPMEGRTVKDAFVQELVSNEKNIIALIPHEDAGKFALEVFYPGEEYYKAFERNILNDSSMICVALSFPMIEGWIDPDGGMDGSTPPDYTLDALNVISNSIAQRLEAEGFHALIYANQKWGEVATLFPNPNTIVVAAMNPFCSYRTSVHEGVVYGRSDEGRLAQVQAVYDQLTDDGKEFWIDTMESNFHDKLIRVSREQFEFCFLSMTGTVRPEISLPDWYGLKTSFVDAVTTHNLNLHRTGLLREIYLQYIEYVYDKKVDEIFYSDDLPKFAYKTLTPFLASWEIFRGLGYDEDEDADGDQRDEDDE</sequence>
<protein>
    <submittedName>
        <fullName evidence="1">Uncharacterized protein</fullName>
    </submittedName>
</protein>
<evidence type="ECO:0000313" key="1">
    <source>
        <dbReference type="EMBL" id="MBB3005464.1"/>
    </source>
</evidence>
<dbReference type="AlphaFoldDB" id="A0A7W4V5S6"/>
<dbReference type="Proteomes" id="UP000578036">
    <property type="component" value="Unassembled WGS sequence"/>
</dbReference>
<evidence type="ECO:0000313" key="2">
    <source>
        <dbReference type="Proteomes" id="UP000578036"/>
    </source>
</evidence>
<dbReference type="RefSeq" id="WP_183298339.1">
    <property type="nucleotide sequence ID" value="NZ_JACHWF010000001.1"/>
</dbReference>
<dbReference type="EMBL" id="JACHWF010000001">
    <property type="protein sequence ID" value="MBB3005464.1"/>
    <property type="molecule type" value="Genomic_DNA"/>
</dbReference>
<comment type="caution">
    <text evidence="1">The sequence shown here is derived from an EMBL/GenBank/DDBJ whole genome shotgun (WGS) entry which is preliminary data.</text>
</comment>
<dbReference type="GO" id="GO:0003676">
    <property type="term" value="F:nucleic acid binding"/>
    <property type="evidence" value="ECO:0007669"/>
    <property type="project" value="InterPro"/>
</dbReference>
<name>A0A7W4V5S6_9BURK</name>
<proteinExistence type="predicted"/>
<reference evidence="1 2" key="1">
    <citation type="submission" date="2020-08" db="EMBL/GenBank/DDBJ databases">
        <title>Genomic Encyclopedia of Type Strains, Phase IV (KMG-V): Genome sequencing to study the core and pangenomes of soil and plant-associated prokaryotes.</title>
        <authorList>
            <person name="Whitman W."/>
        </authorList>
    </citation>
    <scope>NUCLEOTIDE SEQUENCE [LARGE SCALE GENOMIC DNA]</scope>
    <source>
        <strain evidence="1 2">SLV-2362</strain>
    </source>
</reference>
<gene>
    <name evidence="1" type="ORF">FHX61_000080</name>
</gene>
<keyword evidence="2" id="KW-1185">Reference proteome</keyword>